<dbReference type="SMART" id="SM00458">
    <property type="entry name" value="RICIN"/>
    <property type="match status" value="1"/>
</dbReference>
<comment type="subcellular location">
    <subcellularLocation>
        <location evidence="2 17">Golgi apparatus membrane</location>
        <topology evidence="2 17">Single-pass type II membrane protein</topology>
    </subcellularLocation>
</comment>
<dbReference type="Pfam" id="PF00652">
    <property type="entry name" value="Ricin_B_lectin"/>
    <property type="match status" value="1"/>
</dbReference>
<comment type="pathway">
    <text evidence="3 17">Protein modification; protein glycosylation.</text>
</comment>
<comment type="cofactor">
    <cofactor evidence="1 17">
        <name>Mn(2+)</name>
        <dbReference type="ChEBI" id="CHEBI:29035"/>
    </cofactor>
</comment>
<evidence type="ECO:0000259" key="18">
    <source>
        <dbReference type="SMART" id="SM00458"/>
    </source>
</evidence>
<dbReference type="EC" id="2.4.1.-" evidence="17"/>
<dbReference type="InterPro" id="IPR000772">
    <property type="entry name" value="Ricin_B_lectin"/>
</dbReference>
<evidence type="ECO:0000256" key="3">
    <source>
        <dbReference type="ARBA" id="ARBA00004922"/>
    </source>
</evidence>
<accession>A0AAF3EBA9</accession>
<keyword evidence="11 17" id="KW-1133">Transmembrane helix</keyword>
<dbReference type="WBParaSite" id="MBELARI_LOCUS11222">
    <property type="protein sequence ID" value="MBELARI_LOCUS11222"/>
    <property type="gene ID" value="MBELARI_LOCUS11222"/>
</dbReference>
<dbReference type="GO" id="GO:0000139">
    <property type="term" value="C:Golgi membrane"/>
    <property type="evidence" value="ECO:0007669"/>
    <property type="project" value="UniProtKB-SubCell"/>
</dbReference>
<evidence type="ECO:0000256" key="15">
    <source>
        <dbReference type="ARBA" id="ARBA00023180"/>
    </source>
</evidence>
<evidence type="ECO:0000256" key="12">
    <source>
        <dbReference type="ARBA" id="ARBA00023034"/>
    </source>
</evidence>
<keyword evidence="10" id="KW-0735">Signal-anchor</keyword>
<evidence type="ECO:0000256" key="17">
    <source>
        <dbReference type="RuleBase" id="RU361242"/>
    </source>
</evidence>
<evidence type="ECO:0000256" key="5">
    <source>
        <dbReference type="ARBA" id="ARBA00022676"/>
    </source>
</evidence>
<reference evidence="20" key="1">
    <citation type="submission" date="2024-02" db="UniProtKB">
        <authorList>
            <consortium name="WormBaseParasite"/>
        </authorList>
    </citation>
    <scope>IDENTIFICATION</scope>
</reference>
<keyword evidence="9 17" id="KW-0430">Lectin</keyword>
<dbReference type="GO" id="GO:0030246">
    <property type="term" value="F:carbohydrate binding"/>
    <property type="evidence" value="ECO:0007669"/>
    <property type="project" value="UniProtKB-KW"/>
</dbReference>
<dbReference type="PANTHER" id="PTHR11675:SF118">
    <property type="entry name" value="POLYPEPTIDE N-ACETYLGALACTOSAMINYLTRANSFERASE 3"/>
    <property type="match status" value="1"/>
</dbReference>
<keyword evidence="14 17" id="KW-1015">Disulfide bond</keyword>
<evidence type="ECO:0000256" key="11">
    <source>
        <dbReference type="ARBA" id="ARBA00022989"/>
    </source>
</evidence>
<keyword evidence="12 17" id="KW-0333">Golgi apparatus</keyword>
<evidence type="ECO:0000256" key="10">
    <source>
        <dbReference type="ARBA" id="ARBA00022968"/>
    </source>
</evidence>
<keyword evidence="6 17" id="KW-0808">Transferase</keyword>
<name>A0AAF3EBA9_9BILA</name>
<dbReference type="Pfam" id="PF00535">
    <property type="entry name" value="Glycos_transf_2"/>
    <property type="match status" value="1"/>
</dbReference>
<dbReference type="InterPro" id="IPR045885">
    <property type="entry name" value="GalNAc-T"/>
</dbReference>
<dbReference type="SUPFAM" id="SSF50370">
    <property type="entry name" value="Ricin B-like lectins"/>
    <property type="match status" value="1"/>
</dbReference>
<protein>
    <recommendedName>
        <fullName evidence="17">Polypeptide N-acetylgalactosaminyltransferase</fullName>
        <ecNumber evidence="17">2.4.1.-</ecNumber>
    </recommendedName>
    <alternativeName>
        <fullName evidence="17">Protein-UDP acetylgalactosaminyltransferase</fullName>
    </alternativeName>
</protein>
<dbReference type="SUPFAM" id="SSF53448">
    <property type="entry name" value="Nucleotide-diphospho-sugar transferases"/>
    <property type="match status" value="1"/>
</dbReference>
<evidence type="ECO:0000256" key="1">
    <source>
        <dbReference type="ARBA" id="ARBA00001936"/>
    </source>
</evidence>
<evidence type="ECO:0000256" key="13">
    <source>
        <dbReference type="ARBA" id="ARBA00023136"/>
    </source>
</evidence>
<evidence type="ECO:0000256" key="7">
    <source>
        <dbReference type="ARBA" id="ARBA00022692"/>
    </source>
</evidence>
<evidence type="ECO:0000256" key="9">
    <source>
        <dbReference type="ARBA" id="ARBA00022734"/>
    </source>
</evidence>
<dbReference type="GO" id="GO:0046872">
    <property type="term" value="F:metal ion binding"/>
    <property type="evidence" value="ECO:0007669"/>
    <property type="project" value="UniProtKB-KW"/>
</dbReference>
<keyword evidence="8" id="KW-0479">Metal-binding</keyword>
<dbReference type="InterPro" id="IPR029044">
    <property type="entry name" value="Nucleotide-diphossugar_trans"/>
</dbReference>
<evidence type="ECO:0000256" key="14">
    <source>
        <dbReference type="ARBA" id="ARBA00023157"/>
    </source>
</evidence>
<feature type="transmembrane region" description="Helical" evidence="17">
    <location>
        <begin position="20"/>
        <end position="39"/>
    </location>
</feature>
<evidence type="ECO:0000313" key="19">
    <source>
        <dbReference type="Proteomes" id="UP000887575"/>
    </source>
</evidence>
<dbReference type="GO" id="GO:0004653">
    <property type="term" value="F:polypeptide N-acetylgalactosaminyltransferase activity"/>
    <property type="evidence" value="ECO:0007669"/>
    <property type="project" value="UniProtKB-ARBA"/>
</dbReference>
<dbReference type="PANTHER" id="PTHR11675">
    <property type="entry name" value="N-ACETYLGALACTOSAMINYLTRANSFERASE"/>
    <property type="match status" value="1"/>
</dbReference>
<dbReference type="CDD" id="cd02510">
    <property type="entry name" value="pp-GalNAc-T"/>
    <property type="match status" value="1"/>
</dbReference>
<comment type="similarity">
    <text evidence="4 17">Belongs to the glycosyltransferase 2 family. GalNAc-T subfamily.</text>
</comment>
<dbReference type="PROSITE" id="PS50231">
    <property type="entry name" value="RICIN_B_LECTIN"/>
    <property type="match status" value="1"/>
</dbReference>
<keyword evidence="7 17" id="KW-0812">Transmembrane</keyword>
<keyword evidence="5 17" id="KW-0328">Glycosyltransferase</keyword>
<dbReference type="Gene3D" id="2.80.10.50">
    <property type="match status" value="1"/>
</dbReference>
<dbReference type="InterPro" id="IPR001173">
    <property type="entry name" value="Glyco_trans_2-like"/>
</dbReference>
<organism evidence="19 20">
    <name type="scientific">Mesorhabditis belari</name>
    <dbReference type="NCBI Taxonomy" id="2138241"/>
    <lineage>
        <taxon>Eukaryota</taxon>
        <taxon>Metazoa</taxon>
        <taxon>Ecdysozoa</taxon>
        <taxon>Nematoda</taxon>
        <taxon>Chromadorea</taxon>
        <taxon>Rhabditida</taxon>
        <taxon>Rhabditina</taxon>
        <taxon>Rhabditomorpha</taxon>
        <taxon>Rhabditoidea</taxon>
        <taxon>Rhabditidae</taxon>
        <taxon>Mesorhabditinae</taxon>
        <taxon>Mesorhabditis</taxon>
    </lineage>
</organism>
<dbReference type="FunFam" id="3.90.550.10:FF:000021">
    <property type="entry name" value="Polypeptide N-acetylgalactosaminyltransferase"/>
    <property type="match status" value="1"/>
</dbReference>
<keyword evidence="16 17" id="KW-0464">Manganese</keyword>
<dbReference type="GO" id="GO:0006493">
    <property type="term" value="P:protein O-linked glycosylation"/>
    <property type="evidence" value="ECO:0007669"/>
    <property type="project" value="TreeGrafter"/>
</dbReference>
<proteinExistence type="inferred from homology"/>
<evidence type="ECO:0000256" key="4">
    <source>
        <dbReference type="ARBA" id="ARBA00005680"/>
    </source>
</evidence>
<evidence type="ECO:0000313" key="20">
    <source>
        <dbReference type="WBParaSite" id="MBELARI_LOCUS11222"/>
    </source>
</evidence>
<evidence type="ECO:0000256" key="2">
    <source>
        <dbReference type="ARBA" id="ARBA00004323"/>
    </source>
</evidence>
<keyword evidence="15" id="KW-0325">Glycoprotein</keyword>
<evidence type="ECO:0000256" key="16">
    <source>
        <dbReference type="ARBA" id="ARBA00023211"/>
    </source>
</evidence>
<keyword evidence="19" id="KW-1185">Reference proteome</keyword>
<dbReference type="InterPro" id="IPR035992">
    <property type="entry name" value="Ricin_B-like_lectins"/>
</dbReference>
<evidence type="ECO:0000256" key="6">
    <source>
        <dbReference type="ARBA" id="ARBA00022679"/>
    </source>
</evidence>
<sequence length="623" mass="72468">MLRQRWFGRKKLKRVVEVSICVCGFLLLWTLLTFVILSLQDQILGPIQRSDESANELKNSKGMQVVVGHYNGNLPKEKRDNLTDEEMNTNEYSPIDGWGEGGVAVRLPIKEELKSENTFPINQFNLYVSDRISINRSLPDIRKEACREKIYSELALPTTSVIIVYHNEAYSTLLRTISSVISRSPRRLLQEIILVDDYSNRTFLRQPLNDFARENSGIRIKIVRSKSRIGLIRARMMGAQEATGDVLTFLDSHCECTIGWLEPLLARIQEFRKAIVCPVIDVVNDRTFQYQRGIEIFRGGFNWSLQFRWYALPKDVIQARVDPTKPIESPTMAGGLFSIDRKFFEELGEYDRKMDIWGGENLELSFRVWQCGGRVEILPCSHVGHVFRKASPHDFPGHSSGKVLNRNLMRVAEVWMDEWKELFYRIAPQSGALRLTEDVSDRVELRKRLRCKSFHWYLVNIFTDHFLPMKGDRFGRVSTMGERLCLVSRPQGDQGYKAHRLTASQCTLGFDLWQLWLYTKNRRLKTDEHLCLSAVRNTHLSSEWNVELKECAGYPTEIWDFRQKEGLFTHKESGLCLTAPEKSDEENFLKRLEGISPPTVTPCSFWNNNKRQRWSFKEMFWRS</sequence>
<dbReference type="Gene3D" id="3.90.550.10">
    <property type="entry name" value="Spore Coat Polysaccharide Biosynthesis Protein SpsA, Chain A"/>
    <property type="match status" value="1"/>
</dbReference>
<evidence type="ECO:0000256" key="8">
    <source>
        <dbReference type="ARBA" id="ARBA00022723"/>
    </source>
</evidence>
<keyword evidence="13 17" id="KW-0472">Membrane</keyword>
<feature type="domain" description="Ricin B lectin" evidence="18">
    <location>
        <begin position="474"/>
        <end position="617"/>
    </location>
</feature>
<dbReference type="AlphaFoldDB" id="A0AAF3EBA9"/>
<dbReference type="Proteomes" id="UP000887575">
    <property type="component" value="Unassembled WGS sequence"/>
</dbReference>